<dbReference type="EMBL" id="CP000789">
    <property type="protein sequence ID" value="ABU70408.1"/>
    <property type="molecule type" value="Genomic_DNA"/>
</dbReference>
<dbReference type="Pfam" id="PF00501">
    <property type="entry name" value="AMP-binding"/>
    <property type="match status" value="1"/>
</dbReference>
<dbReference type="InterPro" id="IPR000873">
    <property type="entry name" value="AMP-dep_synth/lig_dom"/>
</dbReference>
<dbReference type="RefSeq" id="WP_012127323.1">
    <property type="nucleotide sequence ID" value="NC_009783.1"/>
</dbReference>
<dbReference type="InterPro" id="IPR010192">
    <property type="entry name" value="MenE"/>
</dbReference>
<comment type="similarity">
    <text evidence="1">Belongs to the ATP-dependent AMP-binding enzyme family.</text>
</comment>
<evidence type="ECO:0000259" key="6">
    <source>
        <dbReference type="Pfam" id="PF00501"/>
    </source>
</evidence>
<dbReference type="PROSITE" id="PS00455">
    <property type="entry name" value="AMP_BINDING"/>
    <property type="match status" value="1"/>
</dbReference>
<name>A7MV79_VIBC1</name>
<reference evidence="7 8" key="1">
    <citation type="submission" date="2007-08" db="EMBL/GenBank/DDBJ databases">
        <authorList>
            <consortium name="The Vibrio harveyi Genome Sequencing Project"/>
            <person name="Bassler B."/>
            <person name="Clifton S.W."/>
            <person name="Fulton L."/>
            <person name="Delehaunty K."/>
            <person name="Fronick C."/>
            <person name="Harrison M."/>
            <person name="Markivic C."/>
            <person name="Fulton R."/>
            <person name="Tin-Wollam A.-M."/>
            <person name="Shah N."/>
            <person name="Pepin K."/>
            <person name="Nash W."/>
            <person name="Thiruvilangam P."/>
            <person name="Bhonagiri V."/>
            <person name="Waters C."/>
            <person name="Tu K.C."/>
            <person name="Irgon J."/>
            <person name="Wilson R.K."/>
        </authorList>
    </citation>
    <scope>NUCLEOTIDE SEQUENCE [LARGE SCALE GENOMIC DNA]</scope>
    <source>
        <strain evidence="8">ATCC BAA-1116 / BB120</strain>
    </source>
</reference>
<keyword evidence="5" id="KW-0067">ATP-binding</keyword>
<dbReference type="GO" id="GO:0009234">
    <property type="term" value="P:menaquinone biosynthetic process"/>
    <property type="evidence" value="ECO:0007669"/>
    <property type="project" value="UniProtKB-KW"/>
</dbReference>
<dbReference type="SUPFAM" id="SSF56801">
    <property type="entry name" value="Acetyl-CoA synthetase-like"/>
    <property type="match status" value="1"/>
</dbReference>
<dbReference type="Proteomes" id="UP000008152">
    <property type="component" value="Chromosome I"/>
</dbReference>
<dbReference type="InterPro" id="IPR020845">
    <property type="entry name" value="AMP-binding_CS"/>
</dbReference>
<feature type="domain" description="AMP-dependent synthetase/ligase" evidence="6">
    <location>
        <begin position="16"/>
        <end position="343"/>
    </location>
</feature>
<dbReference type="CDD" id="cd17630">
    <property type="entry name" value="OSB_MenE-like"/>
    <property type="match status" value="1"/>
</dbReference>
<dbReference type="NCBIfam" id="NF006539">
    <property type="entry name" value="PRK09029.1"/>
    <property type="match status" value="1"/>
</dbReference>
<keyword evidence="4" id="KW-0547">Nucleotide-binding</keyword>
<dbReference type="GO" id="GO:0008756">
    <property type="term" value="F:o-succinylbenzoate-CoA ligase activity"/>
    <property type="evidence" value="ECO:0007669"/>
    <property type="project" value="InterPro"/>
</dbReference>
<dbReference type="GO" id="GO:0005524">
    <property type="term" value="F:ATP binding"/>
    <property type="evidence" value="ECO:0007669"/>
    <property type="project" value="UniProtKB-KW"/>
</dbReference>
<protein>
    <recommendedName>
        <fullName evidence="6">AMP-dependent synthetase/ligase domain-containing protein</fullName>
    </recommendedName>
</protein>
<dbReference type="PATRIC" id="fig|338187.25.peg.1220"/>
<dbReference type="AlphaFoldDB" id="A7MV79"/>
<dbReference type="KEGG" id="vha:VIBHAR_01433"/>
<gene>
    <name evidence="7" type="ordered locus">VIBHAR_01433</name>
</gene>
<dbReference type="GO" id="GO:0006631">
    <property type="term" value="P:fatty acid metabolic process"/>
    <property type="evidence" value="ECO:0007669"/>
    <property type="project" value="TreeGrafter"/>
</dbReference>
<dbReference type="Gene3D" id="3.30.300.30">
    <property type="match status" value="1"/>
</dbReference>
<evidence type="ECO:0000256" key="5">
    <source>
        <dbReference type="ARBA" id="ARBA00022840"/>
    </source>
</evidence>
<dbReference type="Gene3D" id="3.40.50.12780">
    <property type="entry name" value="N-terminal domain of ligase-like"/>
    <property type="match status" value="1"/>
</dbReference>
<evidence type="ECO:0000256" key="2">
    <source>
        <dbReference type="ARBA" id="ARBA00022428"/>
    </source>
</evidence>
<dbReference type="NCBIfam" id="TIGR01923">
    <property type="entry name" value="menE"/>
    <property type="match status" value="1"/>
</dbReference>
<dbReference type="GO" id="GO:0031956">
    <property type="term" value="F:medium-chain fatty acid-CoA ligase activity"/>
    <property type="evidence" value="ECO:0007669"/>
    <property type="project" value="TreeGrafter"/>
</dbReference>
<evidence type="ECO:0000256" key="1">
    <source>
        <dbReference type="ARBA" id="ARBA00006432"/>
    </source>
</evidence>
<dbReference type="PANTHER" id="PTHR43201">
    <property type="entry name" value="ACYL-COA SYNTHETASE"/>
    <property type="match status" value="1"/>
</dbReference>
<dbReference type="PANTHER" id="PTHR43201:SF5">
    <property type="entry name" value="MEDIUM-CHAIN ACYL-COA LIGASE ACSF2, MITOCHONDRIAL"/>
    <property type="match status" value="1"/>
</dbReference>
<dbReference type="InterPro" id="IPR042099">
    <property type="entry name" value="ANL_N_sf"/>
</dbReference>
<evidence type="ECO:0000313" key="7">
    <source>
        <dbReference type="EMBL" id="ABU70408.1"/>
    </source>
</evidence>
<sequence>MAFSIDTIAIAPWKYWAQVSPFSVALETIKEQVNWQQLTARVDLYSRYLQQQGVASGDVVTLVGKNRVETLWFYLSAQQIGAIAALTMPQPFEALSGKLTTLYKPTQQRFVWFADGVASGYSEQQLSQLGIIQLSTLDSESQSDQSDQSEVDTSHEGYAHDALASIVFTSGSTGTPKAVVHTHRQHLASAQGLLSEFQFNHQDTWLLSLPLYHVSGLAIVYRWLFAGATLKVGGGNFAEDIVGVSHASLVATQLKRLLDEQIELSLSHVLLGGSHVAHELALRATQQGIETWLGYGMTEAASTVTAKQIDSISNAGHLLQNRDIRLVDERIYIGGQTLAAGYFKQGLVTSLLNENGWFDSKDLGEWQGDELKIIGRADNQFISGGENVHCEEIEAVLNQIESISQSIVVPVEDVEFGHRSVAVIQTELLLDKAQYEQHLQTKLEKFKWPVAYYAMPQTLLNGGIKISRKAVKDWLKNKVQNGD</sequence>
<evidence type="ECO:0000256" key="4">
    <source>
        <dbReference type="ARBA" id="ARBA00022741"/>
    </source>
</evidence>
<organism evidence="7 8">
    <name type="scientific">Vibrio campbellii (strain ATCC BAA-1116)</name>
    <dbReference type="NCBI Taxonomy" id="2902295"/>
    <lineage>
        <taxon>Bacteria</taxon>
        <taxon>Pseudomonadati</taxon>
        <taxon>Pseudomonadota</taxon>
        <taxon>Gammaproteobacteria</taxon>
        <taxon>Vibrionales</taxon>
        <taxon>Vibrionaceae</taxon>
        <taxon>Vibrio</taxon>
    </lineage>
</organism>
<evidence type="ECO:0000256" key="3">
    <source>
        <dbReference type="ARBA" id="ARBA00022598"/>
    </source>
</evidence>
<keyword evidence="2" id="KW-0474">Menaquinone biosynthesis</keyword>
<dbReference type="InterPro" id="IPR045851">
    <property type="entry name" value="AMP-bd_C_sf"/>
</dbReference>
<keyword evidence="3" id="KW-0436">Ligase</keyword>
<proteinExistence type="inferred from homology"/>
<accession>A7MV79</accession>
<evidence type="ECO:0000313" key="8">
    <source>
        <dbReference type="Proteomes" id="UP000008152"/>
    </source>
</evidence>